<evidence type="ECO:0000256" key="1">
    <source>
        <dbReference type="SAM" id="MobiDB-lite"/>
    </source>
</evidence>
<evidence type="ECO:0000313" key="2">
    <source>
        <dbReference type="EMBL" id="GAV01082.1"/>
    </source>
</evidence>
<organism evidence="2 3">
    <name type="scientific">Ramazzottius varieornatus</name>
    <name type="common">Water bear</name>
    <name type="synonym">Tardigrade</name>
    <dbReference type="NCBI Taxonomy" id="947166"/>
    <lineage>
        <taxon>Eukaryota</taxon>
        <taxon>Metazoa</taxon>
        <taxon>Ecdysozoa</taxon>
        <taxon>Tardigrada</taxon>
        <taxon>Eutardigrada</taxon>
        <taxon>Parachela</taxon>
        <taxon>Hypsibioidea</taxon>
        <taxon>Ramazzottiidae</taxon>
        <taxon>Ramazzottius</taxon>
    </lineage>
</organism>
<dbReference type="AlphaFoldDB" id="A0A1D1VHH3"/>
<accession>A0A1D1VHH3</accession>
<comment type="caution">
    <text evidence="2">The sequence shown here is derived from an EMBL/GenBank/DDBJ whole genome shotgun (WGS) entry which is preliminary data.</text>
</comment>
<evidence type="ECO:0000313" key="3">
    <source>
        <dbReference type="Proteomes" id="UP000186922"/>
    </source>
</evidence>
<name>A0A1D1VHH3_RAMVA</name>
<proteinExistence type="predicted"/>
<dbReference type="EMBL" id="BDGG01000006">
    <property type="protein sequence ID" value="GAV01082.1"/>
    <property type="molecule type" value="Genomic_DNA"/>
</dbReference>
<dbReference type="Proteomes" id="UP000186922">
    <property type="component" value="Unassembled WGS sequence"/>
</dbReference>
<reference evidence="2 3" key="1">
    <citation type="journal article" date="2016" name="Nat. Commun.">
        <title>Extremotolerant tardigrade genome and improved radiotolerance of human cultured cells by tardigrade-unique protein.</title>
        <authorList>
            <person name="Hashimoto T."/>
            <person name="Horikawa D.D."/>
            <person name="Saito Y."/>
            <person name="Kuwahara H."/>
            <person name="Kozuka-Hata H."/>
            <person name="Shin-I T."/>
            <person name="Minakuchi Y."/>
            <person name="Ohishi K."/>
            <person name="Motoyama A."/>
            <person name="Aizu T."/>
            <person name="Enomoto A."/>
            <person name="Kondo K."/>
            <person name="Tanaka S."/>
            <person name="Hara Y."/>
            <person name="Koshikawa S."/>
            <person name="Sagara H."/>
            <person name="Miura T."/>
            <person name="Yokobori S."/>
            <person name="Miyagawa K."/>
            <person name="Suzuki Y."/>
            <person name="Kubo T."/>
            <person name="Oyama M."/>
            <person name="Kohara Y."/>
            <person name="Fujiyama A."/>
            <person name="Arakawa K."/>
            <person name="Katayama T."/>
            <person name="Toyoda A."/>
            <person name="Kunieda T."/>
        </authorList>
    </citation>
    <scope>NUCLEOTIDE SEQUENCE [LARGE SCALE GENOMIC DNA]</scope>
    <source>
        <strain evidence="2 3">YOKOZUNA-1</strain>
    </source>
</reference>
<feature type="compositionally biased region" description="Polar residues" evidence="1">
    <location>
        <begin position="42"/>
        <end position="51"/>
    </location>
</feature>
<gene>
    <name evidence="2" type="primary">RvY_11849-1</name>
    <name evidence="2" type="synonym">RvY_11849.1</name>
    <name evidence="2" type="ORF">RvY_11849</name>
</gene>
<dbReference type="OrthoDB" id="10555837at2759"/>
<sequence length="204" mass="23079">MSPRCRRRRLYSTIKNRQVFNHLSDGELEPALDSPTFPHSLFRSSDSQLGSPKSGRKRLNVDAKASQNPAIQATAGPSPPLSPVPKRLILLQKQTRSEPSLLNWILKPSTCCCTAPRPSDPQISPRLAGDRLFTLTPLYFDTEHESFEIRRSAPLDLSPPPWDLRQREGPDYPIWIRDELRLSLRARPKPGTPYVCQFPSKSNS</sequence>
<feature type="region of interest" description="Disordered" evidence="1">
    <location>
        <begin position="39"/>
        <end position="79"/>
    </location>
</feature>
<protein>
    <submittedName>
        <fullName evidence="2">Uncharacterized protein</fullName>
    </submittedName>
</protein>
<keyword evidence="3" id="KW-1185">Reference proteome</keyword>